<evidence type="ECO:0008006" key="5">
    <source>
        <dbReference type="Google" id="ProtNLM"/>
    </source>
</evidence>
<feature type="coiled-coil region" evidence="1">
    <location>
        <begin position="67"/>
        <end position="106"/>
    </location>
</feature>
<proteinExistence type="predicted"/>
<gene>
    <name evidence="3" type="ORF">H7F16_13455</name>
</gene>
<name>A0A842I9K2_9RHOB</name>
<reference evidence="3 4" key="1">
    <citation type="journal article" date="2017" name="Int. J. Syst. Evol. Microbiol.">
        <title>Gemmobacter straminiformis sp. nov., isolated from an artificial fountain.</title>
        <authorList>
            <person name="Kang J.Y."/>
            <person name="Kim M.J."/>
            <person name="Chun J."/>
            <person name="Son K.P."/>
            <person name="Jahng K.Y."/>
        </authorList>
    </citation>
    <scope>NUCLEOTIDE SEQUENCE [LARGE SCALE GENOMIC DNA]</scope>
    <source>
        <strain evidence="3 4">CAM-8</strain>
    </source>
</reference>
<evidence type="ECO:0000313" key="4">
    <source>
        <dbReference type="Proteomes" id="UP000555411"/>
    </source>
</evidence>
<organism evidence="3 4">
    <name type="scientific">Paragemmobacter straminiformis</name>
    <dbReference type="NCBI Taxonomy" id="2045119"/>
    <lineage>
        <taxon>Bacteria</taxon>
        <taxon>Pseudomonadati</taxon>
        <taxon>Pseudomonadota</taxon>
        <taxon>Alphaproteobacteria</taxon>
        <taxon>Rhodobacterales</taxon>
        <taxon>Paracoccaceae</taxon>
        <taxon>Paragemmobacter</taxon>
    </lineage>
</organism>
<accession>A0A842I9K2</accession>
<dbReference type="Gene3D" id="3.30.930.30">
    <property type="match status" value="1"/>
</dbReference>
<dbReference type="AlphaFoldDB" id="A0A842I9K2"/>
<sequence length="472" mass="54338">MSLENYESFARKREIIRHRIVLRFAELFPSGLAGVEMHANRKGGNLEHVDQQRTRENEILIGDADWRAKLEAEIEAARLENLAEELEALKRRKRQSEWDARRLEGKADPWKASKKGPLREVILTAGKDWFAERDQLAEILDESRQQWFETMAVEWLKANFGDAVVHARADHDEMTFHIHAVIAPWSEKTTARRGKQRVLQPSAYPMLASYEAAQDSVGIAFATIGLERGRRTAALRRAATKTRKDREEQREALTTAGQAVPEYLEEAKDPLIPRKRQHVPTPVWWAEETQRLNKKERELKAAAVADAERKAKLEAERADIEQRKENLTEREKDADELLLVIDGIAENAGRVEAREYRPRTQRFLDTLRKARDAFRSKIELDAEKKLAQGREAIEKERKAVETERKALDAERTAVERFKSRVLGFAKNAIATLPTEVKQRFVDALRPEAEKVKEAEKSLQELRKRDPNGSAER</sequence>
<dbReference type="EMBL" id="JACLQD010000004">
    <property type="protein sequence ID" value="MBC2836520.1"/>
    <property type="molecule type" value="Genomic_DNA"/>
</dbReference>
<evidence type="ECO:0000313" key="3">
    <source>
        <dbReference type="EMBL" id="MBC2836520.1"/>
    </source>
</evidence>
<dbReference type="RefSeq" id="WP_185798148.1">
    <property type="nucleotide sequence ID" value="NZ_JACLQD010000004.1"/>
</dbReference>
<keyword evidence="4" id="KW-1185">Reference proteome</keyword>
<keyword evidence="1" id="KW-0175">Coiled coil</keyword>
<dbReference type="Proteomes" id="UP000555411">
    <property type="component" value="Unassembled WGS sequence"/>
</dbReference>
<feature type="region of interest" description="Disordered" evidence="2">
    <location>
        <begin position="450"/>
        <end position="472"/>
    </location>
</feature>
<dbReference type="CDD" id="cd17242">
    <property type="entry name" value="MobM_relaxase"/>
    <property type="match status" value="1"/>
</dbReference>
<feature type="coiled-coil region" evidence="1">
    <location>
        <begin position="303"/>
        <end position="337"/>
    </location>
</feature>
<evidence type="ECO:0000256" key="2">
    <source>
        <dbReference type="SAM" id="MobiDB-lite"/>
    </source>
</evidence>
<evidence type="ECO:0000256" key="1">
    <source>
        <dbReference type="SAM" id="Coils"/>
    </source>
</evidence>
<comment type="caution">
    <text evidence="3">The sequence shown here is derived from an EMBL/GenBank/DDBJ whole genome shotgun (WGS) entry which is preliminary data.</text>
</comment>
<protein>
    <recommendedName>
        <fullName evidence="5">Plasmid recombination enzyme</fullName>
    </recommendedName>
</protein>